<dbReference type="RefSeq" id="WP_052056786.1">
    <property type="nucleotide sequence ID" value="NZ_JQED01000045.1"/>
</dbReference>
<dbReference type="Gene3D" id="1.10.101.10">
    <property type="entry name" value="PGBD-like superfamily/PGBD"/>
    <property type="match status" value="1"/>
</dbReference>
<proteinExistence type="predicted"/>
<reference evidence="2 3" key="1">
    <citation type="submission" date="2014-08" db="EMBL/GenBank/DDBJ databases">
        <title>Genomic and Phenotypic Diversity of Colwellia psychrerythraea strains from Disparate Marine Basins.</title>
        <authorList>
            <person name="Techtmann S.M."/>
            <person name="Stelling S.C."/>
            <person name="Utturkar S.M."/>
            <person name="Alshibli N."/>
            <person name="Harris A."/>
            <person name="Brown S.D."/>
            <person name="Hazen T.C."/>
        </authorList>
    </citation>
    <scope>NUCLEOTIDE SEQUENCE [LARGE SCALE GENOMIC DNA]</scope>
    <source>
        <strain evidence="2 3">ND2E</strain>
    </source>
</reference>
<dbReference type="Gene3D" id="3.90.1720.10">
    <property type="entry name" value="endopeptidase domain like (from Nostoc punctiforme)"/>
    <property type="match status" value="1"/>
</dbReference>
<gene>
    <name evidence="2" type="ORF">ND2E_3894</name>
</gene>
<evidence type="ECO:0000313" key="2">
    <source>
        <dbReference type="EMBL" id="KGJ88596.1"/>
    </source>
</evidence>
<evidence type="ECO:0000313" key="3">
    <source>
        <dbReference type="Proteomes" id="UP000029843"/>
    </source>
</evidence>
<dbReference type="InterPro" id="IPR007921">
    <property type="entry name" value="CHAP_dom"/>
</dbReference>
<dbReference type="OrthoDB" id="8776734at2"/>
<dbReference type="SUPFAM" id="SSF47090">
    <property type="entry name" value="PGBD-like"/>
    <property type="match status" value="1"/>
</dbReference>
<dbReference type="Proteomes" id="UP000029843">
    <property type="component" value="Unassembled WGS sequence"/>
</dbReference>
<name>A0A099KE43_COLPS</name>
<evidence type="ECO:0000259" key="1">
    <source>
        <dbReference type="PROSITE" id="PS50911"/>
    </source>
</evidence>
<dbReference type="EMBL" id="JQED01000045">
    <property type="protein sequence ID" value="KGJ88596.1"/>
    <property type="molecule type" value="Genomic_DNA"/>
</dbReference>
<dbReference type="InterPro" id="IPR038765">
    <property type="entry name" value="Papain-like_cys_pep_sf"/>
</dbReference>
<accession>A0A099KE43</accession>
<dbReference type="PATRIC" id="fig|28229.4.peg.3230"/>
<dbReference type="PROSITE" id="PS50911">
    <property type="entry name" value="CHAP"/>
    <property type="match status" value="1"/>
</dbReference>
<dbReference type="InterPro" id="IPR002477">
    <property type="entry name" value="Peptidoglycan-bd-like"/>
</dbReference>
<comment type="caution">
    <text evidence="2">The sequence shown here is derived from an EMBL/GenBank/DDBJ whole genome shotgun (WGS) entry which is preliminary data.</text>
</comment>
<dbReference type="Pfam" id="PF05257">
    <property type="entry name" value="CHAP"/>
    <property type="match status" value="1"/>
</dbReference>
<dbReference type="SUPFAM" id="SSF54001">
    <property type="entry name" value="Cysteine proteinases"/>
    <property type="match status" value="1"/>
</dbReference>
<protein>
    <submittedName>
        <fullName evidence="2">CHAP domain containing protein</fullName>
    </submittedName>
</protein>
<dbReference type="Pfam" id="PF01471">
    <property type="entry name" value="PG_binding_1"/>
    <property type="match status" value="1"/>
</dbReference>
<dbReference type="InterPro" id="IPR036366">
    <property type="entry name" value="PGBDSf"/>
</dbReference>
<sequence length="265" mass="29551">MPNTLKRLIPDPDVIKLQQLLSSNGYFEEVKPPHGLFDGITFENVVLFQLQHISKDGNPLKPDGVIGAKTWWALKNPSGEKQRNHLAASIPTGLTTKRHQLIELIIEEHNKPVFEVPDGSNRSPDIDGYWGNTGVIGLAWCCAFVSWVLKEVTDTYPIEGKHHLGVQKMWRTAQRLNMATQTPKPGDIFVQLFSGGKGHTGFVIAVTEDGKTIFTGEGNCGNRLKIGKRPNNSELHFIDCLQDNQTPDFERMAFDVNSTIGHTTR</sequence>
<dbReference type="AlphaFoldDB" id="A0A099KE43"/>
<dbReference type="InterPro" id="IPR036365">
    <property type="entry name" value="PGBD-like_sf"/>
</dbReference>
<feature type="domain" description="Peptidase C51" evidence="1">
    <location>
        <begin position="116"/>
        <end position="239"/>
    </location>
</feature>
<organism evidence="2 3">
    <name type="scientific">Colwellia psychrerythraea</name>
    <name type="common">Vibrio psychroerythus</name>
    <dbReference type="NCBI Taxonomy" id="28229"/>
    <lineage>
        <taxon>Bacteria</taxon>
        <taxon>Pseudomonadati</taxon>
        <taxon>Pseudomonadota</taxon>
        <taxon>Gammaproteobacteria</taxon>
        <taxon>Alteromonadales</taxon>
        <taxon>Colwelliaceae</taxon>
        <taxon>Colwellia</taxon>
    </lineage>
</organism>